<evidence type="ECO:0000313" key="3">
    <source>
        <dbReference type="Proteomes" id="UP000183015"/>
    </source>
</evidence>
<keyword evidence="1" id="KW-0472">Membrane</keyword>
<dbReference type="STRING" id="235985.SAMN05414137_12918"/>
<evidence type="ECO:0000256" key="1">
    <source>
        <dbReference type="SAM" id="Phobius"/>
    </source>
</evidence>
<protein>
    <submittedName>
        <fullName evidence="2">Uncharacterized protein</fullName>
    </submittedName>
</protein>
<dbReference type="EMBL" id="FOAZ01000029">
    <property type="protein sequence ID" value="SEM45967.1"/>
    <property type="molecule type" value="Genomic_DNA"/>
</dbReference>
<reference evidence="3" key="1">
    <citation type="submission" date="2016-10" db="EMBL/GenBank/DDBJ databases">
        <authorList>
            <person name="Varghese N."/>
        </authorList>
    </citation>
    <scope>NUCLEOTIDE SEQUENCE [LARGE SCALE GENOMIC DNA]</scope>
    <source>
        <strain evidence="3">DSM 45096 / BCRC 16803 / CGMCC 4.1857 / CIP 109030 / JCM 12277 / KCTC 19219 / NBRC 100920 / 33214</strain>
    </source>
</reference>
<gene>
    <name evidence="2" type="ORF">SAMN05414137_12918</name>
</gene>
<dbReference type="OrthoDB" id="4546454at2"/>
<proteinExistence type="predicted"/>
<feature type="transmembrane region" description="Helical" evidence="1">
    <location>
        <begin position="121"/>
        <end position="142"/>
    </location>
</feature>
<name>A0A1H7YL02_STRJI</name>
<accession>A0A1H7YL02</accession>
<dbReference type="RefSeq" id="WP_042453211.1">
    <property type="nucleotide sequence ID" value="NZ_BBPN01000027.1"/>
</dbReference>
<dbReference type="AlphaFoldDB" id="A0A1H7YL02"/>
<feature type="transmembrane region" description="Helical" evidence="1">
    <location>
        <begin position="75"/>
        <end position="96"/>
    </location>
</feature>
<keyword evidence="1" id="KW-1133">Transmembrane helix</keyword>
<organism evidence="2 3">
    <name type="scientific">Streptacidiphilus jiangxiensis</name>
    <dbReference type="NCBI Taxonomy" id="235985"/>
    <lineage>
        <taxon>Bacteria</taxon>
        <taxon>Bacillati</taxon>
        <taxon>Actinomycetota</taxon>
        <taxon>Actinomycetes</taxon>
        <taxon>Kitasatosporales</taxon>
        <taxon>Streptomycetaceae</taxon>
        <taxon>Streptacidiphilus</taxon>
    </lineage>
</organism>
<evidence type="ECO:0000313" key="2">
    <source>
        <dbReference type="EMBL" id="SEM45967.1"/>
    </source>
</evidence>
<dbReference type="Proteomes" id="UP000183015">
    <property type="component" value="Unassembled WGS sequence"/>
</dbReference>
<dbReference type="eggNOG" id="ENOG5033882">
    <property type="taxonomic scope" value="Bacteria"/>
</dbReference>
<sequence>MSEIHDAGIPACPNCGQADRVAAVPAVYLSGRDLLRVAVPARGDTLAHTEVRQATTALSQALAPVPSAPQGRGCLGGLGVLTLFGSLAAAAFAAIAPSPSEGAIPVGFPDAGTSVFPDLSWLWWVAGVGAVVSLALFGTLAARSRARRAHLAGRAQAEAVWSRGWYCARCGTAHFRPAPDVPQGSLSLGEFRRIVWEAGGYGDLVAKYPTV</sequence>
<keyword evidence="1" id="KW-0812">Transmembrane</keyword>
<keyword evidence="3" id="KW-1185">Reference proteome</keyword>